<accession>A0ABD1SC36</accession>
<name>A0ABD1SC36_9LAMI</name>
<dbReference type="EMBL" id="JBFOLK010000007">
    <property type="protein sequence ID" value="KAL2498325.1"/>
    <property type="molecule type" value="Genomic_DNA"/>
</dbReference>
<dbReference type="Proteomes" id="UP001604336">
    <property type="component" value="Unassembled WGS sequence"/>
</dbReference>
<reference evidence="2" key="1">
    <citation type="submission" date="2024-07" db="EMBL/GenBank/DDBJ databases">
        <title>Two chromosome-level genome assemblies of Korean endemic species Abeliophyllum distichum and Forsythia ovata (Oleaceae).</title>
        <authorList>
            <person name="Jang H."/>
        </authorList>
    </citation>
    <scope>NUCLEOTIDE SEQUENCE [LARGE SCALE GENOMIC DNA]</scope>
</reference>
<gene>
    <name evidence="1" type="ORF">Adt_23875</name>
</gene>
<comment type="caution">
    <text evidence="1">The sequence shown here is derived from an EMBL/GenBank/DDBJ whole genome shotgun (WGS) entry which is preliminary data.</text>
</comment>
<proteinExistence type="predicted"/>
<sequence length="135" mass="15273">MEKYDGFFDPVDHLRNFVDLMRLRVTPDAIMCRTFSPTLRWKIRDWVATFPPKSICTFDDFSKQFTAYFSSNNAMKVYISCTSAVLLCTTLSNAYMAVVVATLSNNSKSSTTVLVDNDPLDEESIMLLNEESSPA</sequence>
<organism evidence="1 2">
    <name type="scientific">Abeliophyllum distichum</name>
    <dbReference type="NCBI Taxonomy" id="126358"/>
    <lineage>
        <taxon>Eukaryota</taxon>
        <taxon>Viridiplantae</taxon>
        <taxon>Streptophyta</taxon>
        <taxon>Embryophyta</taxon>
        <taxon>Tracheophyta</taxon>
        <taxon>Spermatophyta</taxon>
        <taxon>Magnoliopsida</taxon>
        <taxon>eudicotyledons</taxon>
        <taxon>Gunneridae</taxon>
        <taxon>Pentapetalae</taxon>
        <taxon>asterids</taxon>
        <taxon>lamiids</taxon>
        <taxon>Lamiales</taxon>
        <taxon>Oleaceae</taxon>
        <taxon>Forsythieae</taxon>
        <taxon>Abeliophyllum</taxon>
    </lineage>
</organism>
<dbReference type="AlphaFoldDB" id="A0ABD1SC36"/>
<keyword evidence="2" id="KW-1185">Reference proteome</keyword>
<evidence type="ECO:0000313" key="2">
    <source>
        <dbReference type="Proteomes" id="UP001604336"/>
    </source>
</evidence>
<evidence type="ECO:0000313" key="1">
    <source>
        <dbReference type="EMBL" id="KAL2498325.1"/>
    </source>
</evidence>
<protein>
    <submittedName>
        <fullName evidence="1">Uncharacterized protein</fullName>
    </submittedName>
</protein>